<dbReference type="AlphaFoldDB" id="A0A934W1Q7"/>
<proteinExistence type="inferred from homology"/>
<dbReference type="FunFam" id="1.10.275.10:FF:000005">
    <property type="entry name" value="Histidine ammonia-lyase"/>
    <property type="match status" value="1"/>
</dbReference>
<evidence type="ECO:0000256" key="7">
    <source>
        <dbReference type="RuleBase" id="RU003954"/>
    </source>
</evidence>
<evidence type="ECO:0000256" key="8">
    <source>
        <dbReference type="RuleBase" id="RU004479"/>
    </source>
</evidence>
<dbReference type="Gene3D" id="1.20.200.10">
    <property type="entry name" value="Fumarase/aspartase (Central domain)"/>
    <property type="match status" value="1"/>
</dbReference>
<comment type="similarity">
    <text evidence="7">Belongs to the PAL/histidase family.</text>
</comment>
<dbReference type="NCBIfam" id="TIGR01225">
    <property type="entry name" value="hutH"/>
    <property type="match status" value="1"/>
</dbReference>
<dbReference type="NCBIfam" id="NF006871">
    <property type="entry name" value="PRK09367.1"/>
    <property type="match status" value="1"/>
</dbReference>
<accession>A0A934W1Q7</accession>
<dbReference type="CDD" id="cd00332">
    <property type="entry name" value="PAL-HAL"/>
    <property type="match status" value="1"/>
</dbReference>
<evidence type="ECO:0000313" key="11">
    <source>
        <dbReference type="Proteomes" id="UP000636458"/>
    </source>
</evidence>
<evidence type="ECO:0000256" key="4">
    <source>
        <dbReference type="ARBA" id="ARBA00023239"/>
    </source>
</evidence>
<comment type="caution">
    <text evidence="10">The sequence shown here is derived from an EMBL/GenBank/DDBJ whole genome shotgun (WGS) entry which is preliminary data.</text>
</comment>
<dbReference type="Proteomes" id="UP000636458">
    <property type="component" value="Unassembled WGS sequence"/>
</dbReference>
<dbReference type="SUPFAM" id="SSF48557">
    <property type="entry name" value="L-aspartase-like"/>
    <property type="match status" value="1"/>
</dbReference>
<evidence type="ECO:0000256" key="9">
    <source>
        <dbReference type="RuleBase" id="RU004480"/>
    </source>
</evidence>
<evidence type="ECO:0000256" key="1">
    <source>
        <dbReference type="ARBA" id="ARBA00005113"/>
    </source>
</evidence>
<reference evidence="10" key="1">
    <citation type="submission" date="2021-01" db="EMBL/GenBank/DDBJ databases">
        <title>Lacisediminihabitans sp. nov. strain G11-30, isolated from Antarctic Soil.</title>
        <authorList>
            <person name="Li J."/>
        </authorList>
    </citation>
    <scope>NUCLEOTIDE SEQUENCE</scope>
    <source>
        <strain evidence="10">G11-30</strain>
    </source>
</reference>
<protein>
    <recommendedName>
        <fullName evidence="2 6">Histidine ammonia-lyase</fullName>
        <ecNumber evidence="2 6">4.3.1.3</ecNumber>
    </recommendedName>
</protein>
<dbReference type="RefSeq" id="WP_200554404.1">
    <property type="nucleotide sequence ID" value="NZ_JAEPES010000001.1"/>
</dbReference>
<organism evidence="10 11">
    <name type="scientific">Lacisediminihabitans changchengi</name>
    <dbReference type="NCBI Taxonomy" id="2787634"/>
    <lineage>
        <taxon>Bacteria</taxon>
        <taxon>Bacillati</taxon>
        <taxon>Actinomycetota</taxon>
        <taxon>Actinomycetes</taxon>
        <taxon>Micrococcales</taxon>
        <taxon>Microbacteriaceae</taxon>
        <taxon>Lacisediminihabitans</taxon>
    </lineage>
</organism>
<gene>
    <name evidence="10" type="primary">hutH</name>
    <name evidence="10" type="ORF">IV501_00165</name>
</gene>
<evidence type="ECO:0000256" key="2">
    <source>
        <dbReference type="ARBA" id="ARBA00012994"/>
    </source>
</evidence>
<evidence type="ECO:0000256" key="5">
    <source>
        <dbReference type="ARBA" id="ARBA00049269"/>
    </source>
</evidence>
<comment type="pathway">
    <text evidence="1 8">Amino-acid degradation; L-histidine degradation into L-glutamate; N-formimidoyl-L-glutamate from L-histidine: step 1/3.</text>
</comment>
<dbReference type="Gene3D" id="1.10.275.10">
    <property type="entry name" value="Fumarase/aspartase (N-terminal domain)"/>
    <property type="match status" value="1"/>
</dbReference>
<dbReference type="Pfam" id="PF00221">
    <property type="entry name" value="Lyase_aromatic"/>
    <property type="match status" value="1"/>
</dbReference>
<dbReference type="GO" id="GO:0004397">
    <property type="term" value="F:histidine ammonia-lyase activity"/>
    <property type="evidence" value="ECO:0007669"/>
    <property type="project" value="UniProtKB-UniRule"/>
</dbReference>
<dbReference type="InterPro" id="IPR001106">
    <property type="entry name" value="Aromatic_Lyase"/>
</dbReference>
<dbReference type="InterPro" id="IPR005921">
    <property type="entry name" value="HutH"/>
</dbReference>
<evidence type="ECO:0000313" key="10">
    <source>
        <dbReference type="EMBL" id="MBK4346036.1"/>
    </source>
</evidence>
<dbReference type="EC" id="4.3.1.3" evidence="2 6"/>
<sequence>MSTTVSTHRSVGTPGSVSTLGSVSIGIGALSFADVVGVARHDARVELSELAVNAMAESRAVIDALASDTRPHYGVSTGFGALAAKQIPVEQRAQLQRSLVRSHAAGSGPEVEREVIRSLMLLRLSTLATGRTGVRPVVAETYAAALNAGITPVVFEYGSLGCSGDLAPLAHCALALLGEGDVRDATGTRMPAAQALAAAGIAPLELREKEGLALINGTDGMLGMLVLALTDLQALVTLADISAAMSIEGLTGTGAVFAADLQALRPHPGQRDSAANMRAVLAGSDMTATPHGFTRVQDAYSLRCAPQVHGAVRDTIDHAATVAGRELASAIDNPVVTLDGRVESNGNFHGAPVGYVLDFLAIVAADLASMSERRTDRFLDPSRNHGLNAFLADDPGVDSGHMIAQYTQAGIVSELKRLAVPASVDSIPSSAMQEDHVSMGWAAARKLRKSVDGVSRVLAIEVLTSARAMDMRAPIEPSPVSRAVVAQLRTEIEGPGTDRYLAPEIEHAHRMVVDGSLLAAAASVVSLSGGEFV</sequence>
<dbReference type="GO" id="GO:0005737">
    <property type="term" value="C:cytoplasm"/>
    <property type="evidence" value="ECO:0007669"/>
    <property type="project" value="UniProtKB-SubCell"/>
</dbReference>
<dbReference type="EMBL" id="JAEPES010000001">
    <property type="protein sequence ID" value="MBK4346036.1"/>
    <property type="molecule type" value="Genomic_DNA"/>
</dbReference>
<keyword evidence="3 8" id="KW-0369">Histidine metabolism</keyword>
<dbReference type="InterPro" id="IPR008948">
    <property type="entry name" value="L-Aspartase-like"/>
</dbReference>
<dbReference type="PANTHER" id="PTHR10362">
    <property type="entry name" value="HISTIDINE AMMONIA-LYASE"/>
    <property type="match status" value="1"/>
</dbReference>
<evidence type="ECO:0000256" key="3">
    <source>
        <dbReference type="ARBA" id="ARBA00022808"/>
    </source>
</evidence>
<dbReference type="PROSITE" id="PS00488">
    <property type="entry name" value="PAL_HISTIDASE"/>
    <property type="match status" value="1"/>
</dbReference>
<keyword evidence="11" id="KW-1185">Reference proteome</keyword>
<name>A0A934W1Q7_9MICO</name>
<dbReference type="InterPro" id="IPR024083">
    <property type="entry name" value="Fumarase/histidase_N"/>
</dbReference>
<comment type="subcellular location">
    <subcellularLocation>
        <location evidence="9">Cytoplasm</location>
    </subcellularLocation>
</comment>
<keyword evidence="4 7" id="KW-0456">Lyase</keyword>
<dbReference type="InterPro" id="IPR022313">
    <property type="entry name" value="Phe/His_NH3-lyase_AS"/>
</dbReference>
<evidence type="ECO:0000256" key="6">
    <source>
        <dbReference type="NCBIfam" id="TIGR01225"/>
    </source>
</evidence>
<dbReference type="GO" id="GO:0006548">
    <property type="term" value="P:L-histidine catabolic process"/>
    <property type="evidence" value="ECO:0007669"/>
    <property type="project" value="UniProtKB-UniRule"/>
</dbReference>
<comment type="catalytic activity">
    <reaction evidence="5 8">
        <text>L-histidine = trans-urocanate + NH4(+)</text>
        <dbReference type="Rhea" id="RHEA:21232"/>
        <dbReference type="ChEBI" id="CHEBI:17771"/>
        <dbReference type="ChEBI" id="CHEBI:28938"/>
        <dbReference type="ChEBI" id="CHEBI:57595"/>
        <dbReference type="EC" id="4.3.1.3"/>
    </reaction>
</comment>